<keyword evidence="3" id="KW-0067">ATP-binding</keyword>
<evidence type="ECO:0000256" key="3">
    <source>
        <dbReference type="ARBA" id="ARBA00022840"/>
    </source>
</evidence>
<feature type="domain" description="ABC transporter" evidence="5">
    <location>
        <begin position="27"/>
        <end position="271"/>
    </location>
</feature>
<evidence type="ECO:0000313" key="6">
    <source>
        <dbReference type="EMBL" id="AXV07045.1"/>
    </source>
</evidence>
<dbReference type="AlphaFoldDB" id="A0A346XXU8"/>
<dbReference type="Gene3D" id="3.40.50.300">
    <property type="entry name" value="P-loop containing nucleotide triphosphate hydrolases"/>
    <property type="match status" value="1"/>
</dbReference>
<gene>
    <name evidence="6" type="ORF">DVS28_a2364</name>
</gene>
<organism evidence="6 7">
    <name type="scientific">Euzebya pacifica</name>
    <dbReference type="NCBI Taxonomy" id="1608957"/>
    <lineage>
        <taxon>Bacteria</taxon>
        <taxon>Bacillati</taxon>
        <taxon>Actinomycetota</taxon>
        <taxon>Nitriliruptoria</taxon>
        <taxon>Euzebyales</taxon>
    </lineage>
</organism>
<keyword evidence="2" id="KW-0547">Nucleotide-binding</keyword>
<dbReference type="GO" id="GO:0016887">
    <property type="term" value="F:ATP hydrolysis activity"/>
    <property type="evidence" value="ECO:0007669"/>
    <property type="project" value="InterPro"/>
</dbReference>
<dbReference type="PANTHER" id="PTHR42794">
    <property type="entry name" value="HEMIN IMPORT ATP-BINDING PROTEIN HMUV"/>
    <property type="match status" value="1"/>
</dbReference>
<dbReference type="Proteomes" id="UP000264006">
    <property type="component" value="Chromosome"/>
</dbReference>
<dbReference type="OrthoDB" id="3579586at2"/>
<evidence type="ECO:0000259" key="5">
    <source>
        <dbReference type="PROSITE" id="PS50893"/>
    </source>
</evidence>
<evidence type="ECO:0000256" key="1">
    <source>
        <dbReference type="ARBA" id="ARBA00022448"/>
    </source>
</evidence>
<dbReference type="CDD" id="cd03214">
    <property type="entry name" value="ABC_Iron-Siderophores_B12_Hemin"/>
    <property type="match status" value="1"/>
</dbReference>
<name>A0A346XXU8_9ACTN</name>
<keyword evidence="4" id="KW-1278">Translocase</keyword>
<dbReference type="KEGG" id="euz:DVS28_a2364"/>
<dbReference type="InterPro" id="IPR003593">
    <property type="entry name" value="AAA+_ATPase"/>
</dbReference>
<dbReference type="SUPFAM" id="SSF52540">
    <property type="entry name" value="P-loop containing nucleoside triphosphate hydrolases"/>
    <property type="match status" value="1"/>
</dbReference>
<dbReference type="RefSeq" id="WP_114591601.1">
    <property type="nucleotide sequence ID" value="NZ_CP031165.1"/>
</dbReference>
<evidence type="ECO:0000313" key="7">
    <source>
        <dbReference type="Proteomes" id="UP000264006"/>
    </source>
</evidence>
<dbReference type="EMBL" id="CP031165">
    <property type="protein sequence ID" value="AXV07045.1"/>
    <property type="molecule type" value="Genomic_DNA"/>
</dbReference>
<dbReference type="GO" id="GO:0005524">
    <property type="term" value="F:ATP binding"/>
    <property type="evidence" value="ECO:0007669"/>
    <property type="project" value="UniProtKB-KW"/>
</dbReference>
<dbReference type="InterPro" id="IPR003439">
    <property type="entry name" value="ABC_transporter-like_ATP-bd"/>
</dbReference>
<dbReference type="InterPro" id="IPR027417">
    <property type="entry name" value="P-loop_NTPase"/>
</dbReference>
<dbReference type="SMART" id="SM00382">
    <property type="entry name" value="AAA"/>
    <property type="match status" value="1"/>
</dbReference>
<dbReference type="PROSITE" id="PS50893">
    <property type="entry name" value="ABC_TRANSPORTER_2"/>
    <property type="match status" value="1"/>
</dbReference>
<reference evidence="6 7" key="1">
    <citation type="submission" date="2018-09" db="EMBL/GenBank/DDBJ databases">
        <title>Complete genome sequence of Euzebya sp. DY32-46 isolated from seawater of Pacific Ocean.</title>
        <authorList>
            <person name="Xu L."/>
            <person name="Wu Y.-H."/>
            <person name="Xu X.-W."/>
        </authorList>
    </citation>
    <scope>NUCLEOTIDE SEQUENCE [LARGE SCALE GENOMIC DNA]</scope>
    <source>
        <strain evidence="6 7">DY32-46</strain>
    </source>
</reference>
<accession>A0A346XXU8</accession>
<dbReference type="PANTHER" id="PTHR42794:SF1">
    <property type="entry name" value="HEMIN IMPORT ATP-BINDING PROTEIN HMUV"/>
    <property type="match status" value="1"/>
</dbReference>
<sequence length="370" mass="39006">MTATSSPSSASSLDGAALDGALDGAALAAVGLRAGYHDGRQPVPIVGPADLSVHRGRFVAVLGPNGAGKTTLLRTLGGVIPPLDGRVTATTASGTRELTKMKRADRATHIAVVLTDHPDVGLLRARDIVAIGRHPHTGWSGRMTARDHQMVDDALEAVGATHLADRELARLSDGQRQRVWIARALAQEPAVLLLDEPTAFLDLPGRVEAIGLLRRLAATRDLAVVASIHDLDLALRVADTAWLLDGSGTVEVGAPEDLALDGAIDRAFGRDDIRFDLATASFQLPVDCCAEVSVTGVDGRDPDPTRALWTGRALARAGAVVVDRSAWLTVEVLPDRWRLRGPETVECTTLQQLAEAVRAAGLVVPTGDRQ</sequence>
<proteinExistence type="predicted"/>
<keyword evidence="7" id="KW-1185">Reference proteome</keyword>
<keyword evidence="1" id="KW-0813">Transport</keyword>
<evidence type="ECO:0000256" key="2">
    <source>
        <dbReference type="ARBA" id="ARBA00022741"/>
    </source>
</evidence>
<evidence type="ECO:0000256" key="4">
    <source>
        <dbReference type="ARBA" id="ARBA00022967"/>
    </source>
</evidence>
<protein>
    <submittedName>
        <fullName evidence="6">ABC transporter</fullName>
    </submittedName>
</protein>
<dbReference type="Pfam" id="PF00005">
    <property type="entry name" value="ABC_tran"/>
    <property type="match status" value="1"/>
</dbReference>